<protein>
    <recommendedName>
        <fullName evidence="5">5-formyltetrahydrofolate cyclo-ligase</fullName>
        <ecNumber evidence="5">6.3.3.2</ecNumber>
    </recommendedName>
</protein>
<dbReference type="EC" id="6.3.3.2" evidence="5"/>
<feature type="binding site" evidence="4">
    <location>
        <begin position="6"/>
        <end position="10"/>
    </location>
    <ligand>
        <name>ATP</name>
        <dbReference type="ChEBI" id="CHEBI:30616"/>
    </ligand>
</feature>
<sequence length="190" mass="21705">MLSEEKRKLRQRAVRRRSGLSGEEREFAGKQILCTLCSLPQYRSAARLLTYVSLGDEAPTWGLIRTALSEGKQVYCPRVEEAGRMSFYRIRSTDELEPGFHGIWEPPAKEMQKYRPGPHDLIIMPGTAFDRKRGRLGYGGGYYDRFLQTLGENSVEKIALCFSCQVMEDLPQDVTDIRPDLIVTEQEIIV</sequence>
<dbReference type="Proteomes" id="UP000886858">
    <property type="component" value="Unassembled WGS sequence"/>
</dbReference>
<gene>
    <name evidence="6" type="ORF">H9717_12420</name>
</gene>
<comment type="catalytic activity">
    <reaction evidence="5">
        <text>(6S)-5-formyl-5,6,7,8-tetrahydrofolate + ATP = (6R)-5,10-methenyltetrahydrofolate + ADP + phosphate</text>
        <dbReference type="Rhea" id="RHEA:10488"/>
        <dbReference type="ChEBI" id="CHEBI:30616"/>
        <dbReference type="ChEBI" id="CHEBI:43474"/>
        <dbReference type="ChEBI" id="CHEBI:57455"/>
        <dbReference type="ChEBI" id="CHEBI:57457"/>
        <dbReference type="ChEBI" id="CHEBI:456216"/>
        <dbReference type="EC" id="6.3.3.2"/>
    </reaction>
</comment>
<dbReference type="GO" id="GO:0030272">
    <property type="term" value="F:5-formyltetrahydrofolate cyclo-ligase activity"/>
    <property type="evidence" value="ECO:0007669"/>
    <property type="project" value="UniProtKB-EC"/>
</dbReference>
<evidence type="ECO:0000256" key="4">
    <source>
        <dbReference type="PIRSR" id="PIRSR006806-1"/>
    </source>
</evidence>
<comment type="caution">
    <text evidence="6">The sequence shown here is derived from an EMBL/GenBank/DDBJ whole genome shotgun (WGS) entry which is preliminary data.</text>
</comment>
<feature type="binding site" evidence="4">
    <location>
        <begin position="135"/>
        <end position="143"/>
    </location>
    <ligand>
        <name>ATP</name>
        <dbReference type="ChEBI" id="CHEBI:30616"/>
    </ligand>
</feature>
<dbReference type="SUPFAM" id="SSF100950">
    <property type="entry name" value="NagB/RpiA/CoA transferase-like"/>
    <property type="match status" value="1"/>
</dbReference>
<evidence type="ECO:0000313" key="7">
    <source>
        <dbReference type="Proteomes" id="UP000886858"/>
    </source>
</evidence>
<dbReference type="PANTHER" id="PTHR23407">
    <property type="entry name" value="ATPASE INHIBITOR/5-FORMYLTETRAHYDROFOLATE CYCLO-LIGASE"/>
    <property type="match status" value="1"/>
</dbReference>
<organism evidence="6 7">
    <name type="scientific">Candidatus Eisenbergiella merdipullorum</name>
    <dbReference type="NCBI Taxonomy" id="2838553"/>
    <lineage>
        <taxon>Bacteria</taxon>
        <taxon>Bacillati</taxon>
        <taxon>Bacillota</taxon>
        <taxon>Clostridia</taxon>
        <taxon>Lachnospirales</taxon>
        <taxon>Lachnospiraceae</taxon>
        <taxon>Eisenbergiella</taxon>
    </lineage>
</organism>
<name>A0A9D2KZS6_9FIRM</name>
<dbReference type="NCBIfam" id="TIGR02727">
    <property type="entry name" value="MTHFS_bact"/>
    <property type="match status" value="1"/>
</dbReference>
<evidence type="ECO:0000256" key="1">
    <source>
        <dbReference type="ARBA" id="ARBA00010638"/>
    </source>
</evidence>
<dbReference type="GO" id="GO:0005524">
    <property type="term" value="F:ATP binding"/>
    <property type="evidence" value="ECO:0007669"/>
    <property type="project" value="UniProtKB-KW"/>
</dbReference>
<comment type="cofactor">
    <cofactor evidence="5">
        <name>Mg(2+)</name>
        <dbReference type="ChEBI" id="CHEBI:18420"/>
    </cofactor>
</comment>
<accession>A0A9D2KZS6</accession>
<dbReference type="PIRSF" id="PIRSF006806">
    <property type="entry name" value="FTHF_cligase"/>
    <property type="match status" value="1"/>
</dbReference>
<dbReference type="GO" id="GO:0009396">
    <property type="term" value="P:folic acid-containing compound biosynthetic process"/>
    <property type="evidence" value="ECO:0007669"/>
    <property type="project" value="TreeGrafter"/>
</dbReference>
<reference evidence="6" key="2">
    <citation type="submission" date="2021-04" db="EMBL/GenBank/DDBJ databases">
        <authorList>
            <person name="Gilroy R."/>
        </authorList>
    </citation>
    <scope>NUCLEOTIDE SEQUENCE</scope>
    <source>
        <strain evidence="6">CHK179-7159</strain>
    </source>
</reference>
<evidence type="ECO:0000256" key="3">
    <source>
        <dbReference type="ARBA" id="ARBA00022840"/>
    </source>
</evidence>
<dbReference type="EMBL" id="DWYY01000132">
    <property type="protein sequence ID" value="HJA93897.1"/>
    <property type="molecule type" value="Genomic_DNA"/>
</dbReference>
<dbReference type="InterPro" id="IPR037171">
    <property type="entry name" value="NagB/RpiA_transferase-like"/>
</dbReference>
<dbReference type="Gene3D" id="3.40.50.10420">
    <property type="entry name" value="NagB/RpiA/CoA transferase-like"/>
    <property type="match status" value="1"/>
</dbReference>
<keyword evidence="3 4" id="KW-0067">ATP-binding</keyword>
<keyword evidence="6" id="KW-0436">Ligase</keyword>
<keyword evidence="2 4" id="KW-0547">Nucleotide-binding</keyword>
<evidence type="ECO:0000256" key="2">
    <source>
        <dbReference type="ARBA" id="ARBA00022741"/>
    </source>
</evidence>
<feature type="binding site" evidence="4">
    <location>
        <position position="52"/>
    </location>
    <ligand>
        <name>substrate</name>
    </ligand>
</feature>
<keyword evidence="5" id="KW-0479">Metal-binding</keyword>
<dbReference type="GO" id="GO:0035999">
    <property type="term" value="P:tetrahydrofolate interconversion"/>
    <property type="evidence" value="ECO:0007669"/>
    <property type="project" value="TreeGrafter"/>
</dbReference>
<dbReference type="Pfam" id="PF01812">
    <property type="entry name" value="5-FTHF_cyc-lig"/>
    <property type="match status" value="1"/>
</dbReference>
<proteinExistence type="inferred from homology"/>
<reference evidence="6" key="1">
    <citation type="journal article" date="2021" name="PeerJ">
        <title>Extensive microbial diversity within the chicken gut microbiome revealed by metagenomics and culture.</title>
        <authorList>
            <person name="Gilroy R."/>
            <person name="Ravi A."/>
            <person name="Getino M."/>
            <person name="Pursley I."/>
            <person name="Horton D.L."/>
            <person name="Alikhan N.F."/>
            <person name="Baker D."/>
            <person name="Gharbi K."/>
            <person name="Hall N."/>
            <person name="Watson M."/>
            <person name="Adriaenssens E.M."/>
            <person name="Foster-Nyarko E."/>
            <person name="Jarju S."/>
            <person name="Secka A."/>
            <person name="Antonio M."/>
            <person name="Oren A."/>
            <person name="Chaudhuri R.R."/>
            <person name="La Ragione R."/>
            <person name="Hildebrand F."/>
            <person name="Pallen M.J."/>
        </authorList>
    </citation>
    <scope>NUCLEOTIDE SEQUENCE</scope>
    <source>
        <strain evidence="6">CHK179-7159</strain>
    </source>
</reference>
<evidence type="ECO:0000313" key="6">
    <source>
        <dbReference type="EMBL" id="HJA93897.1"/>
    </source>
</evidence>
<dbReference type="PANTHER" id="PTHR23407:SF1">
    <property type="entry name" value="5-FORMYLTETRAHYDROFOLATE CYCLO-LIGASE"/>
    <property type="match status" value="1"/>
</dbReference>
<dbReference type="AlphaFoldDB" id="A0A9D2KZS6"/>
<dbReference type="InterPro" id="IPR024185">
    <property type="entry name" value="FTHF_cligase-like_sf"/>
</dbReference>
<evidence type="ECO:0000256" key="5">
    <source>
        <dbReference type="RuleBase" id="RU361279"/>
    </source>
</evidence>
<feature type="binding site" evidence="4">
    <location>
        <position position="57"/>
    </location>
    <ligand>
        <name>substrate</name>
    </ligand>
</feature>
<dbReference type="InterPro" id="IPR002698">
    <property type="entry name" value="FTHF_cligase"/>
</dbReference>
<comment type="similarity">
    <text evidence="1 5">Belongs to the 5-formyltetrahydrofolate cyclo-ligase family.</text>
</comment>
<dbReference type="GO" id="GO:0046872">
    <property type="term" value="F:metal ion binding"/>
    <property type="evidence" value="ECO:0007669"/>
    <property type="project" value="UniProtKB-KW"/>
</dbReference>
<keyword evidence="5" id="KW-0460">Magnesium</keyword>